<gene>
    <name evidence="14" type="ORF">FHS88_003204</name>
</gene>
<evidence type="ECO:0000313" key="15">
    <source>
        <dbReference type="Proteomes" id="UP000562254"/>
    </source>
</evidence>
<dbReference type="EC" id="2.7.7.7" evidence="3"/>
<keyword evidence="8" id="KW-0235">DNA replication</keyword>
<dbReference type="SUPFAM" id="SSF89550">
    <property type="entry name" value="PHP domain-like"/>
    <property type="match status" value="1"/>
</dbReference>
<dbReference type="Pfam" id="PF07733">
    <property type="entry name" value="DNA_pol3_alpha"/>
    <property type="match status" value="1"/>
</dbReference>
<dbReference type="InterPro" id="IPR004805">
    <property type="entry name" value="DnaE2/DnaE/PolC"/>
</dbReference>
<dbReference type="NCBIfam" id="TIGR00594">
    <property type="entry name" value="polc"/>
    <property type="match status" value="1"/>
</dbReference>
<dbReference type="InterPro" id="IPR016195">
    <property type="entry name" value="Pol/histidinol_Pase-like"/>
</dbReference>
<dbReference type="PANTHER" id="PTHR32294">
    <property type="entry name" value="DNA POLYMERASE III SUBUNIT ALPHA"/>
    <property type="match status" value="1"/>
</dbReference>
<proteinExistence type="inferred from homology"/>
<dbReference type="InterPro" id="IPR004013">
    <property type="entry name" value="PHP_dom"/>
</dbReference>
<keyword evidence="7 14" id="KW-0548">Nucleotidyltransferase</keyword>
<accession>A0A840Y514</accession>
<dbReference type="PANTHER" id="PTHR32294:SF0">
    <property type="entry name" value="DNA POLYMERASE III SUBUNIT ALPHA"/>
    <property type="match status" value="1"/>
</dbReference>
<dbReference type="Gene3D" id="3.20.20.140">
    <property type="entry name" value="Metal-dependent hydrolases"/>
    <property type="match status" value="1"/>
</dbReference>
<evidence type="ECO:0000256" key="5">
    <source>
        <dbReference type="ARBA" id="ARBA00022490"/>
    </source>
</evidence>
<dbReference type="GO" id="GO:0006260">
    <property type="term" value="P:DNA replication"/>
    <property type="evidence" value="ECO:0007669"/>
    <property type="project" value="UniProtKB-KW"/>
</dbReference>
<evidence type="ECO:0000313" key="14">
    <source>
        <dbReference type="EMBL" id="MBB5691061.1"/>
    </source>
</evidence>
<dbReference type="InterPro" id="IPR040982">
    <property type="entry name" value="DNA_pol3_finger"/>
</dbReference>
<evidence type="ECO:0000256" key="8">
    <source>
        <dbReference type="ARBA" id="ARBA00022705"/>
    </source>
</evidence>
<dbReference type="Pfam" id="PF02811">
    <property type="entry name" value="PHP"/>
    <property type="match status" value="1"/>
</dbReference>
<dbReference type="NCBIfam" id="NF004226">
    <property type="entry name" value="PRK05673.1"/>
    <property type="match status" value="1"/>
</dbReference>
<comment type="similarity">
    <text evidence="2">Belongs to the DNA polymerase type-C family. DnaE subfamily.</text>
</comment>
<evidence type="ECO:0000259" key="13">
    <source>
        <dbReference type="SMART" id="SM00481"/>
    </source>
</evidence>
<dbReference type="InterPro" id="IPR041931">
    <property type="entry name" value="DNA_pol3_alpha_thumb_dom"/>
</dbReference>
<protein>
    <recommendedName>
        <fullName evidence="4">DNA polymerase III subunit alpha</fullName>
        <ecNumber evidence="3">2.7.7.7</ecNumber>
    </recommendedName>
</protein>
<keyword evidence="5" id="KW-0963">Cytoplasm</keyword>
<dbReference type="GO" id="GO:0008408">
    <property type="term" value="F:3'-5' exonuclease activity"/>
    <property type="evidence" value="ECO:0007669"/>
    <property type="project" value="InterPro"/>
</dbReference>
<dbReference type="Gene3D" id="1.10.10.1600">
    <property type="entry name" value="Bacterial DNA polymerase III alpha subunit, thumb domain"/>
    <property type="match status" value="1"/>
</dbReference>
<evidence type="ECO:0000256" key="9">
    <source>
        <dbReference type="ARBA" id="ARBA00022932"/>
    </source>
</evidence>
<dbReference type="AlphaFoldDB" id="A0A840Y514"/>
<dbReference type="CDD" id="cd04485">
    <property type="entry name" value="DnaE_OBF"/>
    <property type="match status" value="1"/>
</dbReference>
<comment type="caution">
    <text evidence="14">The sequence shown here is derived from an EMBL/GenBank/DDBJ whole genome shotgun (WGS) entry which is preliminary data.</text>
</comment>
<dbReference type="InterPro" id="IPR049821">
    <property type="entry name" value="PolIIIA_DnaE1_PHP"/>
</dbReference>
<evidence type="ECO:0000256" key="4">
    <source>
        <dbReference type="ARBA" id="ARBA00019114"/>
    </source>
</evidence>
<dbReference type="InterPro" id="IPR011708">
    <property type="entry name" value="DNA_pol3_alpha_NTPase_dom"/>
</dbReference>
<comment type="subunit">
    <text evidence="11">DNA polymerase III contains a core (composed of alpha, epsilon and theta chains) that associates with a tau subunit. This core dimerizes to form the POLIII' complex. PolIII' associates with the gamma complex (composed of gamma, delta, delta', psi and chi chains) and with the beta chain to form the complete DNA polymerase III complex.</text>
</comment>
<organism evidence="14 15">
    <name type="scientific">Neoroseomonas alkaliterrae</name>
    <dbReference type="NCBI Taxonomy" id="1452450"/>
    <lineage>
        <taxon>Bacteria</taxon>
        <taxon>Pseudomonadati</taxon>
        <taxon>Pseudomonadota</taxon>
        <taxon>Alphaproteobacteria</taxon>
        <taxon>Acetobacterales</taxon>
        <taxon>Acetobacteraceae</taxon>
        <taxon>Neoroseomonas</taxon>
    </lineage>
</organism>
<dbReference type="CDD" id="cd07433">
    <property type="entry name" value="PHP_PolIIIA_DnaE1"/>
    <property type="match status" value="1"/>
</dbReference>
<keyword evidence="9" id="KW-0239">DNA-directed DNA polymerase</keyword>
<evidence type="ECO:0000256" key="6">
    <source>
        <dbReference type="ARBA" id="ARBA00022679"/>
    </source>
</evidence>
<evidence type="ECO:0000256" key="7">
    <source>
        <dbReference type="ARBA" id="ARBA00022695"/>
    </source>
</evidence>
<name>A0A840Y514_9PROT</name>
<feature type="domain" description="Polymerase/histidinol phosphatase N-terminal" evidence="13">
    <location>
        <begin position="8"/>
        <end position="75"/>
    </location>
</feature>
<evidence type="ECO:0000256" key="1">
    <source>
        <dbReference type="ARBA" id="ARBA00004496"/>
    </source>
</evidence>
<dbReference type="Proteomes" id="UP000562254">
    <property type="component" value="Unassembled WGS sequence"/>
</dbReference>
<sequence length="1152" mass="125511">MTEPAAFVHLHVHSAYSLSEGAIKADKLASLAAEEGMPAVALTDSANMFGALEFAGACAKKGVQPIMGCRLFLTRAEADPDRPEAARQNPDPLVALAMDAAGLDNLQKLSSKGYLRDDPSGRPAVTLDLLREHAEGLFLLTGGTLGPVARLLGEGRRDAAARILDALREAFPDRLAVELHRHGLPQEPAIESGLLGLAKQARLPIVAANDVYFARPEMHEAHDALLCIAEGRTMAERDRRRVTPEHWFKPAAAMRALFRDLPDACDNTLAIARLCAVMAEERKPELPICPKVQPGKTEAETVRAMAIEGLERRLDAMQPPPDEAQRKVYRDRLDYELGVIETMGFSGYFLIVADFIQWAKAQTPPIPVGPGRGSGAGSVAAWALQITDLDPLRFGLLFERFLNPERVSMPDFDIDFCQDRRDEVIRYVVREYGADRVAQIITFGKLQAKAAVRDVGRVLGMPYGQVDKIASLIPFNPAKPVTLAQAIEGEPRLKEMRDSDEQVARLLEIAGQVEGLYRNASTHAAGVVIGRKPLIETVPLYRDPRSDMLVTQYSMKYAEAASLVKFDFLGLKTLTVIERALAILRAQGTHIDIAAIPLDDAKTYAMLAKGDSAGVFQFEGQGMRDCLRQMRASRFEDLVAAVALYRPGPMANIPAYCARKAGEPWAAPHPAIHHILAETYGIMVYQEQVMQIAQELAGYSLGGADLLRRAMGKKIREEMVKQRAIFCEGAEKRGIEPAKAAEIFDLMERFADYGFNKSHAAAYALVSYQTAWLKANHPVAFLAASMTLDLSNTDKLAGHMQEAARLGIPVLPPDINRSGAEFRVEKTPEGKEAIRFALAAVKRVGEQAMRDLVAARGEAPFASLADFAARVDPKLLNKMQLENLARAGAFEALEKNRAKVMAGAETILRRAQASAEERESGQIGLFGADSQRNEPLRLPEIPDWPLLERLAHEAEAVGFHLSAHPLDTYRRALHRLGVTPSAQIAERARAGSARLKLAGTVVNAKERTTKTGSRMAWVRLSDAQGSYEVTCFAEVLNRSRDLLAEGQAVLVTADARMEGEALRLTASEVESLEKAASGVGGGIRLWLDEVAAVDPIRAILAREGRGRGRVVLVPRTGPGQEVEVALPGGFNVGPKVMQAMKVVPGVSAVEEI</sequence>
<evidence type="ECO:0000256" key="3">
    <source>
        <dbReference type="ARBA" id="ARBA00012417"/>
    </source>
</evidence>
<keyword evidence="15" id="KW-1185">Reference proteome</keyword>
<dbReference type="GO" id="GO:0003887">
    <property type="term" value="F:DNA-directed DNA polymerase activity"/>
    <property type="evidence" value="ECO:0007669"/>
    <property type="project" value="UniProtKB-KW"/>
</dbReference>
<dbReference type="EMBL" id="JACIJE010000009">
    <property type="protein sequence ID" value="MBB5691061.1"/>
    <property type="molecule type" value="Genomic_DNA"/>
</dbReference>
<dbReference type="Gene3D" id="1.10.150.870">
    <property type="match status" value="1"/>
</dbReference>
<dbReference type="InterPro" id="IPR003141">
    <property type="entry name" value="Pol/His_phosphatase_N"/>
</dbReference>
<reference evidence="14 15" key="1">
    <citation type="submission" date="2020-08" db="EMBL/GenBank/DDBJ databases">
        <title>Genomic Encyclopedia of Type Strains, Phase IV (KMG-IV): sequencing the most valuable type-strain genomes for metagenomic binning, comparative biology and taxonomic classification.</title>
        <authorList>
            <person name="Goeker M."/>
        </authorList>
    </citation>
    <scope>NUCLEOTIDE SEQUENCE [LARGE SCALE GENOMIC DNA]</scope>
    <source>
        <strain evidence="14 15">DSM 25895</strain>
    </source>
</reference>
<evidence type="ECO:0000256" key="2">
    <source>
        <dbReference type="ARBA" id="ARBA00009496"/>
    </source>
</evidence>
<comment type="subcellular location">
    <subcellularLocation>
        <location evidence="1">Cytoplasm</location>
    </subcellularLocation>
</comment>
<dbReference type="Pfam" id="PF14579">
    <property type="entry name" value="HHH_6"/>
    <property type="match status" value="1"/>
</dbReference>
<evidence type="ECO:0000256" key="12">
    <source>
        <dbReference type="ARBA" id="ARBA00049244"/>
    </source>
</evidence>
<keyword evidence="6 14" id="KW-0808">Transferase</keyword>
<dbReference type="Pfam" id="PF17657">
    <property type="entry name" value="DNA_pol3_finger"/>
    <property type="match status" value="1"/>
</dbReference>
<evidence type="ECO:0000256" key="10">
    <source>
        <dbReference type="ARBA" id="ARBA00025611"/>
    </source>
</evidence>
<comment type="function">
    <text evidence="10">DNA polymerase III is a complex, multichain enzyme responsible for most of the replicative synthesis in bacteria. This DNA polymerase also exhibits 3' to 5' exonuclease activity. The alpha chain is the DNA polymerase.</text>
</comment>
<evidence type="ECO:0000256" key="11">
    <source>
        <dbReference type="ARBA" id="ARBA00026073"/>
    </source>
</evidence>
<comment type="catalytic activity">
    <reaction evidence="12">
        <text>DNA(n) + a 2'-deoxyribonucleoside 5'-triphosphate = DNA(n+1) + diphosphate</text>
        <dbReference type="Rhea" id="RHEA:22508"/>
        <dbReference type="Rhea" id="RHEA-COMP:17339"/>
        <dbReference type="Rhea" id="RHEA-COMP:17340"/>
        <dbReference type="ChEBI" id="CHEBI:33019"/>
        <dbReference type="ChEBI" id="CHEBI:61560"/>
        <dbReference type="ChEBI" id="CHEBI:173112"/>
        <dbReference type="EC" id="2.7.7.7"/>
    </reaction>
</comment>
<dbReference type="GO" id="GO:0005737">
    <property type="term" value="C:cytoplasm"/>
    <property type="evidence" value="ECO:0007669"/>
    <property type="project" value="UniProtKB-SubCell"/>
</dbReference>
<dbReference type="SMART" id="SM00481">
    <property type="entry name" value="POLIIIAc"/>
    <property type="match status" value="1"/>
</dbReference>
<dbReference type="InterPro" id="IPR029460">
    <property type="entry name" value="DNAPol_HHH"/>
</dbReference>
<dbReference type="RefSeq" id="WP_184486450.1">
    <property type="nucleotide sequence ID" value="NZ_JAAEDJ010000003.1"/>
</dbReference>